<dbReference type="GO" id="GO:0030729">
    <property type="term" value="F:acetoacetate-CoA ligase activity"/>
    <property type="evidence" value="ECO:0007669"/>
    <property type="project" value="TreeGrafter"/>
</dbReference>
<proteinExistence type="predicted"/>
<accession>A0A8X6X5K6</accession>
<organism evidence="1 2">
    <name type="scientific">Trichonephila inaurata madagascariensis</name>
    <dbReference type="NCBI Taxonomy" id="2747483"/>
    <lineage>
        <taxon>Eukaryota</taxon>
        <taxon>Metazoa</taxon>
        <taxon>Ecdysozoa</taxon>
        <taxon>Arthropoda</taxon>
        <taxon>Chelicerata</taxon>
        <taxon>Arachnida</taxon>
        <taxon>Araneae</taxon>
        <taxon>Araneomorphae</taxon>
        <taxon>Entelegynae</taxon>
        <taxon>Araneoidea</taxon>
        <taxon>Nephilidae</taxon>
        <taxon>Trichonephila</taxon>
        <taxon>Trichonephila inaurata</taxon>
    </lineage>
</organism>
<dbReference type="EMBL" id="BMAV01005080">
    <property type="protein sequence ID" value="GFY45836.1"/>
    <property type="molecule type" value="Genomic_DNA"/>
</dbReference>
<comment type="caution">
    <text evidence="1">The sequence shown here is derived from an EMBL/GenBank/DDBJ whole genome shotgun (WGS) entry which is preliminary data.</text>
</comment>
<dbReference type="AlphaFoldDB" id="A0A8X6X5K6"/>
<protein>
    <submittedName>
        <fullName evidence="1">Acetoacetyl-CoA synthetase</fullName>
    </submittedName>
</protein>
<dbReference type="SUPFAM" id="SSF56801">
    <property type="entry name" value="Acetyl-CoA synthetase-like"/>
    <property type="match status" value="1"/>
</dbReference>
<dbReference type="PANTHER" id="PTHR42921:SF1">
    <property type="entry name" value="ACETOACETYL-COA SYNTHETASE"/>
    <property type="match status" value="1"/>
</dbReference>
<name>A0A8X6X5K6_9ARAC</name>
<dbReference type="Proteomes" id="UP000886998">
    <property type="component" value="Unassembled WGS sequence"/>
</dbReference>
<evidence type="ECO:0000313" key="2">
    <source>
        <dbReference type="Proteomes" id="UP000886998"/>
    </source>
</evidence>
<keyword evidence="2" id="KW-1185">Reference proteome</keyword>
<dbReference type="PANTHER" id="PTHR42921">
    <property type="entry name" value="ACETOACETYL-COA SYNTHETASE"/>
    <property type="match status" value="1"/>
</dbReference>
<gene>
    <name evidence="1" type="primary">NCL1_11878</name>
    <name evidence="1" type="ORF">TNIN_151801</name>
</gene>
<evidence type="ECO:0000313" key="1">
    <source>
        <dbReference type="EMBL" id="GFY45836.1"/>
    </source>
</evidence>
<feature type="non-terminal residue" evidence="1">
    <location>
        <position position="1"/>
    </location>
</feature>
<sequence length="144" mass="16527">PNTNLEHLKIISLSGSPPKPRNYEFLLNRVKKDLFVGCMYGASEGMGTFSAYNLNMPAYACESQIPALGINLQVYDPEVDHIEELKRLHLRLSRQQTDYQKYTFVQLKEGCLFTSELKEIRKISRKNFLLLVVPEVILQVPDIP</sequence>
<reference evidence="1" key="1">
    <citation type="submission" date="2020-08" db="EMBL/GenBank/DDBJ databases">
        <title>Multicomponent nature underlies the extraordinary mechanical properties of spider dragline silk.</title>
        <authorList>
            <person name="Kono N."/>
            <person name="Nakamura H."/>
            <person name="Mori M."/>
            <person name="Yoshida Y."/>
            <person name="Ohtoshi R."/>
            <person name="Malay A.D."/>
            <person name="Moran D.A.P."/>
            <person name="Tomita M."/>
            <person name="Numata K."/>
            <person name="Arakawa K."/>
        </authorList>
    </citation>
    <scope>NUCLEOTIDE SEQUENCE</scope>
</reference>
<dbReference type="OrthoDB" id="10253869at2759"/>
<feature type="non-terminal residue" evidence="1">
    <location>
        <position position="144"/>
    </location>
</feature>